<proteinExistence type="inferred from homology"/>
<evidence type="ECO:0000256" key="5">
    <source>
        <dbReference type="ARBA" id="ARBA00022989"/>
    </source>
</evidence>
<comment type="subcellular location">
    <subcellularLocation>
        <location evidence="1">Cell membrane</location>
        <topology evidence="1">Multi-pass membrane protein</topology>
    </subcellularLocation>
</comment>
<evidence type="ECO:0000256" key="4">
    <source>
        <dbReference type="ARBA" id="ARBA00022692"/>
    </source>
</evidence>
<feature type="transmembrane region" description="Helical" evidence="7">
    <location>
        <begin position="350"/>
        <end position="373"/>
    </location>
</feature>
<evidence type="ECO:0000313" key="9">
    <source>
        <dbReference type="Proteomes" id="UP000605201"/>
    </source>
</evidence>
<evidence type="ECO:0000256" key="2">
    <source>
        <dbReference type="ARBA" id="ARBA00008929"/>
    </source>
</evidence>
<evidence type="ECO:0000256" key="6">
    <source>
        <dbReference type="ARBA" id="ARBA00023136"/>
    </source>
</evidence>
<feature type="transmembrane region" description="Helical" evidence="7">
    <location>
        <begin position="282"/>
        <end position="303"/>
    </location>
</feature>
<accession>A0A8J6NU68</accession>
<feature type="transmembrane region" description="Helical" evidence="7">
    <location>
        <begin position="66"/>
        <end position="86"/>
    </location>
</feature>
<organism evidence="8 9">
    <name type="scientific">Candidatus Desulfatibia vada</name>
    <dbReference type="NCBI Taxonomy" id="2841696"/>
    <lineage>
        <taxon>Bacteria</taxon>
        <taxon>Pseudomonadati</taxon>
        <taxon>Thermodesulfobacteriota</taxon>
        <taxon>Desulfobacteria</taxon>
        <taxon>Desulfobacterales</taxon>
        <taxon>Desulfobacterales incertae sedis</taxon>
        <taxon>Candidatus Desulfatibia</taxon>
    </lineage>
</organism>
<feature type="transmembrane region" description="Helical" evidence="7">
    <location>
        <begin position="393"/>
        <end position="416"/>
    </location>
</feature>
<feature type="transmembrane region" description="Helical" evidence="7">
    <location>
        <begin position="200"/>
        <end position="219"/>
    </location>
</feature>
<feature type="transmembrane region" description="Helical" evidence="7">
    <location>
        <begin position="137"/>
        <end position="158"/>
    </location>
</feature>
<evidence type="ECO:0000256" key="7">
    <source>
        <dbReference type="SAM" id="Phobius"/>
    </source>
</evidence>
<dbReference type="Proteomes" id="UP000605201">
    <property type="component" value="Unassembled WGS sequence"/>
</dbReference>
<feature type="transmembrane region" description="Helical" evidence="7">
    <location>
        <begin position="98"/>
        <end position="117"/>
    </location>
</feature>
<comment type="similarity">
    <text evidence="2">Belongs to the NrfD family.</text>
</comment>
<dbReference type="InterPro" id="IPR005614">
    <property type="entry name" value="NrfD-like"/>
</dbReference>
<protein>
    <submittedName>
        <fullName evidence="8">Polysulfide reductase NrfD</fullName>
    </submittedName>
</protein>
<keyword evidence="6 7" id="KW-0472">Membrane</keyword>
<keyword evidence="4 7" id="KW-0812">Transmembrane</keyword>
<evidence type="ECO:0000256" key="1">
    <source>
        <dbReference type="ARBA" id="ARBA00004651"/>
    </source>
</evidence>
<dbReference type="AlphaFoldDB" id="A0A8J6NU68"/>
<dbReference type="EMBL" id="JACNIG010000221">
    <property type="protein sequence ID" value="MBC8432418.1"/>
    <property type="molecule type" value="Genomic_DNA"/>
</dbReference>
<reference evidence="8 9" key="1">
    <citation type="submission" date="2020-08" db="EMBL/GenBank/DDBJ databases">
        <title>Bridging the membrane lipid divide: bacteria of the FCB group superphylum have the potential to synthesize archaeal ether lipids.</title>
        <authorList>
            <person name="Villanueva L."/>
            <person name="Von Meijenfeldt F.A.B."/>
            <person name="Westbye A.B."/>
            <person name="Yadav S."/>
            <person name="Hopmans E.C."/>
            <person name="Dutilh B.E."/>
            <person name="Sinninghe Damste J.S."/>
        </authorList>
    </citation>
    <scope>NUCLEOTIDE SEQUENCE [LARGE SCALE GENOMIC DNA]</scope>
    <source>
        <strain evidence="8">NIOZ-UU17</strain>
    </source>
</reference>
<evidence type="ECO:0000256" key="3">
    <source>
        <dbReference type="ARBA" id="ARBA00022475"/>
    </source>
</evidence>
<dbReference type="PANTHER" id="PTHR34856:SF2">
    <property type="entry name" value="PROTEIN NRFD"/>
    <property type="match status" value="1"/>
</dbReference>
<evidence type="ECO:0000313" key="8">
    <source>
        <dbReference type="EMBL" id="MBC8432418.1"/>
    </source>
</evidence>
<keyword evidence="5 7" id="KW-1133">Transmembrane helix</keyword>
<keyword evidence="3" id="KW-1003">Cell membrane</keyword>
<dbReference type="InterPro" id="IPR052049">
    <property type="entry name" value="Electron_transfer_protein"/>
</dbReference>
<name>A0A8J6NU68_9BACT</name>
<gene>
    <name evidence="8" type="primary">nrfD</name>
    <name evidence="8" type="ORF">H8D96_10915</name>
</gene>
<dbReference type="Gene3D" id="1.20.1630.10">
    <property type="entry name" value="Formate dehydrogenase/DMSO reductase domain"/>
    <property type="match status" value="1"/>
</dbReference>
<feature type="transmembrane region" description="Helical" evidence="7">
    <location>
        <begin position="21"/>
        <end position="46"/>
    </location>
</feature>
<dbReference type="Pfam" id="PF03916">
    <property type="entry name" value="NrfD"/>
    <property type="match status" value="1"/>
</dbReference>
<sequence>MINQIKKHLDLILNDMERSPAFYIWVSILLSMVAVAGYALLMSLIYSLEIFEFSIHVIWVTMVSNYVFLVVSSTGLCIVTSLGHVFGMQRYELVAKRGVFLALITIIFGMISIGAHLGHPERAMVFNALTPNFYSAMWWMGTLYTFYIVFISVEYWLLARDELKKRAEQAEGVERTIFGYLALKKLDDSRLGAVLKDHKLLQAVGAAALVSGLSAHNTLGALFGHIEARPLWYGSYYPVYFLLSASFCGFAWLLAVSIGTYKLKREEIPEEYTSLIFEMAQVLALLLSVGLLFTVYKMGFGLFTPIKVKPIMLFLKGPFSLAFWLFEIAIGTVLPIPILLYAVGRRNITGVLVASSMVLVGVYVMRYDFVVAAQIYPVIKNGLPSYLPTFMEVFFIGGVLGALFLTYTLGAIFLPLKEERHGHTA</sequence>
<feature type="transmembrane region" description="Helical" evidence="7">
    <location>
        <begin position="323"/>
        <end position="343"/>
    </location>
</feature>
<comment type="caution">
    <text evidence="8">The sequence shown here is derived from an EMBL/GenBank/DDBJ whole genome shotgun (WGS) entry which is preliminary data.</text>
</comment>
<feature type="transmembrane region" description="Helical" evidence="7">
    <location>
        <begin position="239"/>
        <end position="261"/>
    </location>
</feature>
<dbReference type="PANTHER" id="PTHR34856">
    <property type="entry name" value="PROTEIN NRFD"/>
    <property type="match status" value="1"/>
</dbReference>
<dbReference type="GO" id="GO:0005886">
    <property type="term" value="C:plasma membrane"/>
    <property type="evidence" value="ECO:0007669"/>
    <property type="project" value="UniProtKB-SubCell"/>
</dbReference>